<evidence type="ECO:0000313" key="15">
    <source>
        <dbReference type="Proteomes" id="UP000564496"/>
    </source>
</evidence>
<dbReference type="InterPro" id="IPR000489">
    <property type="entry name" value="Pterin-binding_dom"/>
</dbReference>
<evidence type="ECO:0000256" key="3">
    <source>
        <dbReference type="ARBA" id="ARBA00004763"/>
    </source>
</evidence>
<evidence type="ECO:0000313" key="14">
    <source>
        <dbReference type="EMBL" id="NYI78884.1"/>
    </source>
</evidence>
<gene>
    <name evidence="14" type="ORF">BJ988_003532</name>
</gene>
<dbReference type="Proteomes" id="UP000564496">
    <property type="component" value="Unassembled WGS sequence"/>
</dbReference>
<keyword evidence="7 12" id="KW-0808">Transferase</keyword>
<keyword evidence="10 12" id="KW-0289">Folate biosynthesis</keyword>
<dbReference type="UniPathway" id="UPA00077">
    <property type="reaction ID" value="UER00156"/>
</dbReference>
<dbReference type="RefSeq" id="WP_179659183.1">
    <property type="nucleotide sequence ID" value="NZ_JACBZR010000001.1"/>
</dbReference>
<dbReference type="Pfam" id="PF00809">
    <property type="entry name" value="Pterin_bind"/>
    <property type="match status" value="1"/>
</dbReference>
<sequence length="294" mass="30731">MSVTQLASAAAQRCQVMGIINVTPDSFSDGGRFLDVEAAVSRGAELMRDGADILDVGGESTRPGARRVSESEELARVVPVVEALAGGGFPVSVDTMRASVARQAVRAGAVIVNDVSGGLADPEMLPFLAEADVTCVLMHWRAHSVRMDDFSYYDSVVDDVCAELRGRLDSALSAGVRAERIILDPGLGFAKNAAQSWELLSALPVLRELGCPVLVGASRKRFLAEVATYGRRESDVPADRDEASDAVAAIAAYGGAWGVRVHSVSGAAAASRVAARLHGRTVGAELVGARAGER</sequence>
<comment type="cofactor">
    <cofactor evidence="2 12">
        <name>Mg(2+)</name>
        <dbReference type="ChEBI" id="CHEBI:18420"/>
    </cofactor>
</comment>
<evidence type="ECO:0000256" key="8">
    <source>
        <dbReference type="ARBA" id="ARBA00022723"/>
    </source>
</evidence>
<dbReference type="GO" id="GO:0046872">
    <property type="term" value="F:metal ion binding"/>
    <property type="evidence" value="ECO:0007669"/>
    <property type="project" value="UniProtKB-KW"/>
</dbReference>
<comment type="catalytic activity">
    <reaction evidence="1">
        <text>(7,8-dihydropterin-6-yl)methyl diphosphate + 4-aminobenzoate = 7,8-dihydropteroate + diphosphate</text>
        <dbReference type="Rhea" id="RHEA:19949"/>
        <dbReference type="ChEBI" id="CHEBI:17836"/>
        <dbReference type="ChEBI" id="CHEBI:17839"/>
        <dbReference type="ChEBI" id="CHEBI:33019"/>
        <dbReference type="ChEBI" id="CHEBI:72950"/>
        <dbReference type="EC" id="2.5.1.15"/>
    </reaction>
</comment>
<dbReference type="SUPFAM" id="SSF51717">
    <property type="entry name" value="Dihydropteroate synthetase-like"/>
    <property type="match status" value="1"/>
</dbReference>
<evidence type="ECO:0000259" key="13">
    <source>
        <dbReference type="PROSITE" id="PS50972"/>
    </source>
</evidence>
<dbReference type="GO" id="GO:0046656">
    <property type="term" value="P:folic acid biosynthetic process"/>
    <property type="evidence" value="ECO:0007669"/>
    <property type="project" value="UniProtKB-KW"/>
</dbReference>
<dbReference type="InterPro" id="IPR045031">
    <property type="entry name" value="DHP_synth-like"/>
</dbReference>
<evidence type="ECO:0000256" key="6">
    <source>
        <dbReference type="ARBA" id="ARBA00016919"/>
    </source>
</evidence>
<dbReference type="FunFam" id="3.20.20.20:FF:000006">
    <property type="entry name" value="Dihydropteroate synthase"/>
    <property type="match status" value="1"/>
</dbReference>
<dbReference type="Gene3D" id="3.20.20.20">
    <property type="entry name" value="Dihydropteroate synthase-like"/>
    <property type="match status" value="1"/>
</dbReference>
<protein>
    <recommendedName>
        <fullName evidence="6 12">Dihydropteroate synthase</fullName>
        <shortName evidence="12">DHPS</shortName>
        <ecNumber evidence="5 12">2.5.1.15</ecNumber>
    </recommendedName>
    <alternativeName>
        <fullName evidence="11 12">Dihydropteroate pyrophosphorylase</fullName>
    </alternativeName>
</protein>
<name>A0A7Z0DNH3_9ACTN</name>
<dbReference type="InterPro" id="IPR006390">
    <property type="entry name" value="DHP_synth_dom"/>
</dbReference>
<evidence type="ECO:0000256" key="7">
    <source>
        <dbReference type="ARBA" id="ARBA00022679"/>
    </source>
</evidence>
<dbReference type="GO" id="GO:0046654">
    <property type="term" value="P:tetrahydrofolate biosynthetic process"/>
    <property type="evidence" value="ECO:0007669"/>
    <property type="project" value="UniProtKB-UniPathway"/>
</dbReference>
<dbReference type="PROSITE" id="PS50972">
    <property type="entry name" value="PTERIN_BINDING"/>
    <property type="match status" value="1"/>
</dbReference>
<comment type="pathway">
    <text evidence="3 12">Cofactor biosynthesis; tetrahydrofolate biosynthesis; 7,8-dihydrofolate from 2-amino-4-hydroxy-6-hydroxymethyl-7,8-dihydropteridine diphosphate and 4-aminobenzoate: step 1/2.</text>
</comment>
<comment type="similarity">
    <text evidence="4 12">Belongs to the DHPS family.</text>
</comment>
<proteinExistence type="inferred from homology"/>
<dbReference type="CDD" id="cd00739">
    <property type="entry name" value="DHPS"/>
    <property type="match status" value="1"/>
</dbReference>
<keyword evidence="9 12" id="KW-0460">Magnesium</keyword>
<accession>A0A7Z0DNH3</accession>
<evidence type="ECO:0000256" key="1">
    <source>
        <dbReference type="ARBA" id="ARBA00000012"/>
    </source>
</evidence>
<evidence type="ECO:0000256" key="11">
    <source>
        <dbReference type="ARBA" id="ARBA00030193"/>
    </source>
</evidence>
<evidence type="ECO:0000256" key="5">
    <source>
        <dbReference type="ARBA" id="ARBA00012458"/>
    </source>
</evidence>
<comment type="caution">
    <text evidence="14">The sequence shown here is derived from an EMBL/GenBank/DDBJ whole genome shotgun (WGS) entry which is preliminary data.</text>
</comment>
<dbReference type="PROSITE" id="PS00793">
    <property type="entry name" value="DHPS_2"/>
    <property type="match status" value="1"/>
</dbReference>
<comment type="function">
    <text evidence="12">Catalyzes the condensation of para-aminobenzoate (pABA) with 6-hydroxymethyl-7,8-dihydropterin diphosphate (DHPt-PP) to form 7,8-dihydropteroate (H2Pte), the immediate precursor of folate derivatives.</text>
</comment>
<dbReference type="PANTHER" id="PTHR20941:SF1">
    <property type="entry name" value="FOLIC ACID SYNTHESIS PROTEIN FOL1"/>
    <property type="match status" value="1"/>
</dbReference>
<evidence type="ECO:0000256" key="12">
    <source>
        <dbReference type="RuleBase" id="RU361205"/>
    </source>
</evidence>
<keyword evidence="8 12" id="KW-0479">Metal-binding</keyword>
<dbReference type="EMBL" id="JACBZR010000001">
    <property type="protein sequence ID" value="NYI78884.1"/>
    <property type="molecule type" value="Genomic_DNA"/>
</dbReference>
<dbReference type="GO" id="GO:0005829">
    <property type="term" value="C:cytosol"/>
    <property type="evidence" value="ECO:0007669"/>
    <property type="project" value="TreeGrafter"/>
</dbReference>
<evidence type="ECO:0000256" key="4">
    <source>
        <dbReference type="ARBA" id="ARBA00009503"/>
    </source>
</evidence>
<dbReference type="GO" id="GO:0004156">
    <property type="term" value="F:dihydropteroate synthase activity"/>
    <property type="evidence" value="ECO:0007669"/>
    <property type="project" value="UniProtKB-EC"/>
</dbReference>
<dbReference type="InterPro" id="IPR011005">
    <property type="entry name" value="Dihydropteroate_synth-like_sf"/>
</dbReference>
<dbReference type="PROSITE" id="PS00792">
    <property type="entry name" value="DHPS_1"/>
    <property type="match status" value="1"/>
</dbReference>
<organism evidence="14 15">
    <name type="scientific">Nocardioides panzhihuensis</name>
    <dbReference type="NCBI Taxonomy" id="860243"/>
    <lineage>
        <taxon>Bacteria</taxon>
        <taxon>Bacillati</taxon>
        <taxon>Actinomycetota</taxon>
        <taxon>Actinomycetes</taxon>
        <taxon>Propionibacteriales</taxon>
        <taxon>Nocardioidaceae</taxon>
        <taxon>Nocardioides</taxon>
    </lineage>
</organism>
<evidence type="ECO:0000256" key="2">
    <source>
        <dbReference type="ARBA" id="ARBA00001946"/>
    </source>
</evidence>
<evidence type="ECO:0000256" key="10">
    <source>
        <dbReference type="ARBA" id="ARBA00022909"/>
    </source>
</evidence>
<dbReference type="AlphaFoldDB" id="A0A7Z0DNH3"/>
<reference evidence="14 15" key="1">
    <citation type="submission" date="2020-07" db="EMBL/GenBank/DDBJ databases">
        <title>Sequencing the genomes of 1000 actinobacteria strains.</title>
        <authorList>
            <person name="Klenk H.-P."/>
        </authorList>
    </citation>
    <scope>NUCLEOTIDE SEQUENCE [LARGE SCALE GENOMIC DNA]</scope>
    <source>
        <strain evidence="14 15">DSM 26487</strain>
    </source>
</reference>
<feature type="domain" description="Pterin-binding" evidence="13">
    <location>
        <begin position="14"/>
        <end position="272"/>
    </location>
</feature>
<evidence type="ECO:0000256" key="9">
    <source>
        <dbReference type="ARBA" id="ARBA00022842"/>
    </source>
</evidence>
<dbReference type="EC" id="2.5.1.15" evidence="5 12"/>
<keyword evidence="15" id="KW-1185">Reference proteome</keyword>
<dbReference type="NCBIfam" id="TIGR01496">
    <property type="entry name" value="DHPS"/>
    <property type="match status" value="1"/>
</dbReference>
<dbReference type="PANTHER" id="PTHR20941">
    <property type="entry name" value="FOLATE SYNTHESIS PROTEINS"/>
    <property type="match status" value="1"/>
</dbReference>